<dbReference type="SUPFAM" id="SSF47862">
    <property type="entry name" value="Saposin"/>
    <property type="match status" value="1"/>
</dbReference>
<evidence type="ECO:0000256" key="13">
    <source>
        <dbReference type="PIRSR" id="PIRSR000948-1"/>
    </source>
</evidence>
<dbReference type="GO" id="GO:0005615">
    <property type="term" value="C:extracellular space"/>
    <property type="evidence" value="ECO:0007669"/>
    <property type="project" value="TreeGrafter"/>
</dbReference>
<evidence type="ECO:0000256" key="2">
    <source>
        <dbReference type="ARBA" id="ARBA00008234"/>
    </source>
</evidence>
<feature type="signal peptide" evidence="15">
    <location>
        <begin position="1"/>
        <end position="19"/>
    </location>
</feature>
<keyword evidence="7 13" id="KW-0862">Zinc</keyword>
<feature type="disulfide bond" evidence="14">
    <location>
        <begin position="307"/>
        <end position="355"/>
    </location>
</feature>
<dbReference type="GO" id="GO:0016020">
    <property type="term" value="C:membrane"/>
    <property type="evidence" value="ECO:0007669"/>
    <property type="project" value="GOC"/>
</dbReference>
<feature type="binding site" evidence="13">
    <location>
        <position position="347"/>
    </location>
    <ligand>
        <name>Zn(2+)</name>
        <dbReference type="ChEBI" id="CHEBI:29105"/>
        <label>2</label>
    </ligand>
</feature>
<dbReference type="GO" id="GO:0061750">
    <property type="term" value="F:acid sphingomyelin phosphodiesterase activity"/>
    <property type="evidence" value="ECO:0007669"/>
    <property type="project" value="TreeGrafter"/>
</dbReference>
<evidence type="ECO:0000256" key="7">
    <source>
        <dbReference type="ARBA" id="ARBA00022833"/>
    </source>
</evidence>
<feature type="binding site" evidence="13">
    <location>
        <position position="200"/>
    </location>
    <ligand>
        <name>Zn(2+)</name>
        <dbReference type="ChEBI" id="CHEBI:29105"/>
        <label>1</label>
    </ligand>
</feature>
<evidence type="ECO:0000256" key="9">
    <source>
        <dbReference type="ARBA" id="ARBA00023180"/>
    </source>
</evidence>
<evidence type="ECO:0000259" key="16">
    <source>
        <dbReference type="PROSITE" id="PS50015"/>
    </source>
</evidence>
<dbReference type="Proteomes" id="UP001381693">
    <property type="component" value="Unassembled WGS sequence"/>
</dbReference>
<comment type="caution">
    <text evidence="17">The sequence shown here is derived from an EMBL/GenBank/DDBJ whole genome shotgun (WGS) entry which is preliminary data.</text>
</comment>
<comment type="subcellular location">
    <subcellularLocation>
        <location evidence="1">Secreted</location>
    </subcellularLocation>
</comment>
<dbReference type="InterPro" id="IPR029052">
    <property type="entry name" value="Metallo-depent_PP-like"/>
</dbReference>
<dbReference type="PANTHER" id="PTHR10340">
    <property type="entry name" value="SPHINGOMYELIN PHOSPHODIESTERASE"/>
    <property type="match status" value="1"/>
</dbReference>
<evidence type="ECO:0000256" key="10">
    <source>
        <dbReference type="ARBA" id="ARBA00023295"/>
    </source>
</evidence>
<keyword evidence="6 12" id="KW-0378">Hydrolase</keyword>
<dbReference type="AlphaFoldDB" id="A0AAN9A6W4"/>
<proteinExistence type="inferred from homology"/>
<keyword evidence="3" id="KW-0964">Secreted</keyword>
<dbReference type="Gene3D" id="3.60.21.10">
    <property type="match status" value="1"/>
</dbReference>
<accession>A0AAN9A6W4</accession>
<dbReference type="GO" id="GO:0005764">
    <property type="term" value="C:lysosome"/>
    <property type="evidence" value="ECO:0007669"/>
    <property type="project" value="TreeGrafter"/>
</dbReference>
<comment type="function">
    <text evidence="12">Converts sphingomyelin to ceramide.</text>
</comment>
<dbReference type="InterPro" id="IPR011160">
    <property type="entry name" value="Sphingomy_PDE"/>
</dbReference>
<feature type="disulfide bond" evidence="14">
    <location>
        <begin position="510"/>
        <end position="514"/>
    </location>
</feature>
<feature type="binding site" evidence="13">
    <location>
        <position position="383"/>
    </location>
    <ligand>
        <name>Zn(2+)</name>
        <dbReference type="ChEBI" id="CHEBI:29105"/>
        <label>1</label>
    </ligand>
</feature>
<protein>
    <recommendedName>
        <fullName evidence="12">Sphingomyelin phosphodiesterase</fullName>
        <ecNumber evidence="12">3.1.4.12</ecNumber>
    </recommendedName>
</protein>
<dbReference type="InterPro" id="IPR045473">
    <property type="entry name" value="ASM_C"/>
</dbReference>
<dbReference type="InterPro" id="IPR011001">
    <property type="entry name" value="Saposin-like"/>
</dbReference>
<dbReference type="Pfam" id="PF00149">
    <property type="entry name" value="Metallophos"/>
    <property type="match status" value="1"/>
</dbReference>
<dbReference type="InterPro" id="IPR004843">
    <property type="entry name" value="Calcineurin-like_PHP"/>
</dbReference>
<evidence type="ECO:0000313" key="18">
    <source>
        <dbReference type="Proteomes" id="UP001381693"/>
    </source>
</evidence>
<dbReference type="GO" id="GO:0006685">
    <property type="term" value="P:sphingomyelin catabolic process"/>
    <property type="evidence" value="ECO:0007669"/>
    <property type="project" value="UniProtKB-UniRule"/>
</dbReference>
<gene>
    <name evidence="17" type="primary">SMPD1_10</name>
    <name evidence="17" type="ORF">SK128_015998</name>
</gene>
<comment type="cofactor">
    <cofactor evidence="13">
        <name>Zn(2+)</name>
        <dbReference type="ChEBI" id="CHEBI:29105"/>
    </cofactor>
    <text evidence="13">Binds 2 Zn(2+) ions per subunit.</text>
</comment>
<evidence type="ECO:0000256" key="3">
    <source>
        <dbReference type="ARBA" id="ARBA00022525"/>
    </source>
</evidence>
<dbReference type="SUPFAM" id="SSF56300">
    <property type="entry name" value="Metallo-dependent phosphatases"/>
    <property type="match status" value="1"/>
</dbReference>
<feature type="binding site" evidence="13">
    <location>
        <position position="381"/>
    </location>
    <ligand>
        <name>Zn(2+)</name>
        <dbReference type="ChEBI" id="CHEBI:29105"/>
        <label>2</label>
    </ligand>
</feature>
<dbReference type="CDD" id="cd00842">
    <property type="entry name" value="MPP_ASMase"/>
    <property type="match status" value="1"/>
</dbReference>
<keyword evidence="9" id="KW-0325">Glycoprotein</keyword>
<evidence type="ECO:0000256" key="1">
    <source>
        <dbReference type="ARBA" id="ARBA00004613"/>
    </source>
</evidence>
<dbReference type="PANTHER" id="PTHR10340:SF29">
    <property type="entry name" value="SPHINGOMYELIN PHOSPHODIESTERASE"/>
    <property type="match status" value="1"/>
</dbReference>
<evidence type="ECO:0000313" key="17">
    <source>
        <dbReference type="EMBL" id="KAK7076988.1"/>
    </source>
</evidence>
<organism evidence="17 18">
    <name type="scientific">Halocaridina rubra</name>
    <name type="common">Hawaiian red shrimp</name>
    <dbReference type="NCBI Taxonomy" id="373956"/>
    <lineage>
        <taxon>Eukaryota</taxon>
        <taxon>Metazoa</taxon>
        <taxon>Ecdysozoa</taxon>
        <taxon>Arthropoda</taxon>
        <taxon>Crustacea</taxon>
        <taxon>Multicrustacea</taxon>
        <taxon>Malacostraca</taxon>
        <taxon>Eumalacostraca</taxon>
        <taxon>Eucarida</taxon>
        <taxon>Decapoda</taxon>
        <taxon>Pleocyemata</taxon>
        <taxon>Caridea</taxon>
        <taxon>Atyoidea</taxon>
        <taxon>Atyidae</taxon>
        <taxon>Halocaridina</taxon>
    </lineage>
</organism>
<keyword evidence="10 12" id="KW-0326">Glycosidase</keyword>
<sequence length="538" mass="60881">MRACITVVVFLLASNFSWGSVIPNEDEVITSFENLLRDEISETLETGLAGPLLTKTLNKLQLNEVLKMYSDEKEIPVGYEAIFCPLCDIGVEEILHSVRNGTDPADIMDLLIDLCVNLGIANLNFCEHLLHDVDDQLIWIASNRENLTGEDFCGMFLAGLGCETNNPDRIWEIPLPDDNKPAVVDPVIPPDLDFILWTGDLVPHNVWNITREENLMIIKECVQMLADNFPGVPVFPAIGNHESDPVNSFPQPYIDNEFDISWLYDEIANLWLTWLPEDVAHSIAYGGFYTTLIKPGLRVVSMNSNYCYNFNWWLIYDDVDPAAELVWIGNQLNDAEVNGEKVYLIAHIPSGSGDCLKTWSHEFNKIVFRYESTIAGLFYGHTHKDHFMVFYDPVETTRPYHIGYIAGSQTPYSYLNPGYKVYTIDGDYAGSSYRVLDHENWVVDLELANLNDDPQFYHLYSAKGAYNMTDLTPASWDNLLTKMEEPDSPLFDAFYRHYIKAARPHLDDGCGPICKSSILCGLVVSDSSDHSHCDNLQN</sequence>
<dbReference type="PIRSF" id="PIRSF000948">
    <property type="entry name" value="Sphingomy_PDE"/>
    <property type="match status" value="1"/>
</dbReference>
<keyword evidence="18" id="KW-1185">Reference proteome</keyword>
<reference evidence="17 18" key="1">
    <citation type="submission" date="2023-11" db="EMBL/GenBank/DDBJ databases">
        <title>Halocaridina rubra genome assembly.</title>
        <authorList>
            <person name="Smith C."/>
        </authorList>
    </citation>
    <scope>NUCLEOTIDE SEQUENCE [LARGE SCALE GENOMIC DNA]</scope>
    <source>
        <strain evidence="17">EP-1</strain>
        <tissue evidence="17">Whole</tissue>
    </source>
</reference>
<comment type="catalytic activity">
    <reaction evidence="11">
        <text>a sphingomyelin + H2O = phosphocholine + an N-acylsphing-4-enine + H(+)</text>
        <dbReference type="Rhea" id="RHEA:19253"/>
        <dbReference type="ChEBI" id="CHEBI:15377"/>
        <dbReference type="ChEBI" id="CHEBI:15378"/>
        <dbReference type="ChEBI" id="CHEBI:17636"/>
        <dbReference type="ChEBI" id="CHEBI:52639"/>
        <dbReference type="ChEBI" id="CHEBI:295975"/>
        <dbReference type="EC" id="3.1.4.12"/>
    </reaction>
    <physiologicalReaction direction="left-to-right" evidence="11">
        <dbReference type="Rhea" id="RHEA:19254"/>
    </physiologicalReaction>
</comment>
<keyword evidence="8 14" id="KW-1015">Disulfide bond</keyword>
<evidence type="ECO:0000256" key="4">
    <source>
        <dbReference type="ARBA" id="ARBA00022723"/>
    </source>
</evidence>
<evidence type="ECO:0000256" key="12">
    <source>
        <dbReference type="PIRNR" id="PIRNR000948"/>
    </source>
</evidence>
<feature type="chain" id="PRO_5042941807" description="Sphingomyelin phosphodiesterase" evidence="15">
    <location>
        <begin position="20"/>
        <end position="538"/>
    </location>
</feature>
<evidence type="ECO:0000256" key="14">
    <source>
        <dbReference type="PIRSR" id="PIRSR000948-2"/>
    </source>
</evidence>
<evidence type="ECO:0000256" key="15">
    <source>
        <dbReference type="SAM" id="SignalP"/>
    </source>
</evidence>
<evidence type="ECO:0000256" key="8">
    <source>
        <dbReference type="ARBA" id="ARBA00023157"/>
    </source>
</evidence>
<dbReference type="GO" id="GO:0016798">
    <property type="term" value="F:hydrolase activity, acting on glycosyl bonds"/>
    <property type="evidence" value="ECO:0007669"/>
    <property type="project" value="UniProtKB-KW"/>
</dbReference>
<dbReference type="GO" id="GO:0046872">
    <property type="term" value="F:metal ion binding"/>
    <property type="evidence" value="ECO:0007669"/>
    <property type="project" value="UniProtKB-KW"/>
</dbReference>
<evidence type="ECO:0000256" key="6">
    <source>
        <dbReference type="ARBA" id="ARBA00022801"/>
    </source>
</evidence>
<dbReference type="PROSITE" id="PS50015">
    <property type="entry name" value="SAP_B"/>
    <property type="match status" value="1"/>
</dbReference>
<feature type="binding site" evidence="13">
    <location>
        <position position="200"/>
    </location>
    <ligand>
        <name>Zn(2+)</name>
        <dbReference type="ChEBI" id="CHEBI:29105"/>
        <label>2</label>
    </ligand>
</feature>
<evidence type="ECO:0000256" key="5">
    <source>
        <dbReference type="ARBA" id="ARBA00022729"/>
    </source>
</evidence>
<evidence type="ECO:0000256" key="11">
    <source>
        <dbReference type="ARBA" id="ARBA00047268"/>
    </source>
</evidence>
<dbReference type="InterPro" id="IPR041805">
    <property type="entry name" value="ASMase/PPN1_MPP"/>
</dbReference>
<dbReference type="InterPro" id="IPR008139">
    <property type="entry name" value="SaposinB_dom"/>
</dbReference>
<feature type="binding site" evidence="13">
    <location>
        <position position="240"/>
    </location>
    <ligand>
        <name>Zn(2+)</name>
        <dbReference type="ChEBI" id="CHEBI:29105"/>
        <label>2</label>
    </ligand>
</feature>
<keyword evidence="4 13" id="KW-0479">Metal-binding</keyword>
<dbReference type="GO" id="GO:0046513">
    <property type="term" value="P:ceramide biosynthetic process"/>
    <property type="evidence" value="ECO:0007669"/>
    <property type="project" value="UniProtKB-ARBA"/>
</dbReference>
<comment type="similarity">
    <text evidence="2 12">Belongs to the acid sphingomyelinase family.</text>
</comment>
<dbReference type="EMBL" id="JAXCGZ010009494">
    <property type="protein sequence ID" value="KAK7076988.1"/>
    <property type="molecule type" value="Genomic_DNA"/>
</dbReference>
<feature type="domain" description="Saposin B-type" evidence="16">
    <location>
        <begin position="80"/>
        <end position="166"/>
    </location>
</feature>
<name>A0AAN9A6W4_HALRR</name>
<dbReference type="EC" id="3.1.4.12" evidence="12"/>
<keyword evidence="5 15" id="KW-0732">Signal</keyword>
<dbReference type="Pfam" id="PF19272">
    <property type="entry name" value="ASMase_C"/>
    <property type="match status" value="1"/>
</dbReference>